<comment type="caution">
    <text evidence="1">The sequence shown here is derived from an EMBL/GenBank/DDBJ whole genome shotgun (WGS) entry which is preliminary data.</text>
</comment>
<keyword evidence="2" id="KW-1185">Reference proteome</keyword>
<name>A0ACC1PFN3_9PEZI</name>
<accession>A0ACC1PFN3</accession>
<evidence type="ECO:0000313" key="1">
    <source>
        <dbReference type="EMBL" id="KAJ2991692.1"/>
    </source>
</evidence>
<sequence length="273" mass="31317">MPELEDIHYSRNKTIAAIHDYYTFLAKMYLPDESIMVPPEAGWPSIAGADESIIDQLGKTPEVIALLARLPYLREDIYKSEAAPECFFADWRQDFQDLAEGKTNADSIKAITEGPDLYEEAPSPVFGLTACAYGPLFVLDTELGIVHWSDCSGEIKDDLSIESVDVVDELFDGRYQENDWRHHEASWAITDFFEVLKEQFRQLNYIPISPYTVTSASVQRGPGKAGLIPMLREIYQEHGWPDLQQYRKKDCLEAVQRALEERYPDEVDYRRNH</sequence>
<dbReference type="EMBL" id="JAPDGR010000314">
    <property type="protein sequence ID" value="KAJ2991692.1"/>
    <property type="molecule type" value="Genomic_DNA"/>
</dbReference>
<reference evidence="1" key="1">
    <citation type="submission" date="2022-10" db="EMBL/GenBank/DDBJ databases">
        <title>Genome Sequence of Xylaria curta.</title>
        <authorList>
            <person name="Buettner E."/>
        </authorList>
    </citation>
    <scope>NUCLEOTIDE SEQUENCE</scope>
    <source>
        <strain evidence="1">Babe10</strain>
    </source>
</reference>
<organism evidence="1 2">
    <name type="scientific">Xylaria curta</name>
    <dbReference type="NCBI Taxonomy" id="42375"/>
    <lineage>
        <taxon>Eukaryota</taxon>
        <taxon>Fungi</taxon>
        <taxon>Dikarya</taxon>
        <taxon>Ascomycota</taxon>
        <taxon>Pezizomycotina</taxon>
        <taxon>Sordariomycetes</taxon>
        <taxon>Xylariomycetidae</taxon>
        <taxon>Xylariales</taxon>
        <taxon>Xylariaceae</taxon>
        <taxon>Xylaria</taxon>
    </lineage>
</organism>
<dbReference type="Proteomes" id="UP001143856">
    <property type="component" value="Unassembled WGS sequence"/>
</dbReference>
<evidence type="ECO:0000313" key="2">
    <source>
        <dbReference type="Proteomes" id="UP001143856"/>
    </source>
</evidence>
<proteinExistence type="predicted"/>
<protein>
    <submittedName>
        <fullName evidence="1">Uncharacterized protein</fullName>
    </submittedName>
</protein>
<gene>
    <name evidence="1" type="ORF">NUW58_g2427</name>
</gene>